<keyword evidence="4" id="KW-1185">Reference proteome</keyword>
<protein>
    <submittedName>
        <fullName evidence="3">Serine hydrolase domain-containing protein</fullName>
        <ecNumber evidence="3">3.-.-.-</ecNumber>
    </submittedName>
</protein>
<name>A0ABV9MUW6_9ENTE</name>
<comment type="caution">
    <text evidence="3">The sequence shown here is derived from an EMBL/GenBank/DDBJ whole genome shotgun (WGS) entry which is preliminary data.</text>
</comment>
<evidence type="ECO:0000313" key="3">
    <source>
        <dbReference type="EMBL" id="MFC4719115.1"/>
    </source>
</evidence>
<sequence>MYPKTQQMIEEKRAEGLFSGVAYQLIDREKETQQVLGWAATLPEKEALTFDHLFDVASLTKVVCTTSVLLRLLETNKIELDQTLHTYLPTFLDERITIRHLLTHTSDIQTWIEKRDQLDQVALKAAYLTLQAGENLGKKVCYTDAGTILLGFLLEELYQKPLTVIFQEEVLQPLGMTQSFFPPFRQPLVVPTEQLASGQILKGITHDPKARVLESHAGNAGLFTTLADLTRFVRMYLAGGAGYLKATTISALYQDHTPNQTGFRSLGWDLRGTKEQPILFHTGYTGTFMLIDVKQQQAFIFLSNRVHPKDEREKYIKHRDLLIATYLAEKSTASML</sequence>
<dbReference type="PANTHER" id="PTHR43283">
    <property type="entry name" value="BETA-LACTAMASE-RELATED"/>
    <property type="match status" value="1"/>
</dbReference>
<dbReference type="Proteomes" id="UP001595969">
    <property type="component" value="Unassembled WGS sequence"/>
</dbReference>
<dbReference type="InterPro" id="IPR050789">
    <property type="entry name" value="Diverse_Enzym_Activities"/>
</dbReference>
<gene>
    <name evidence="3" type="ORF">ACFO5I_05170</name>
</gene>
<dbReference type="PANTHER" id="PTHR43283:SF11">
    <property type="entry name" value="BETA-LACTAMASE-RELATED DOMAIN-CONTAINING PROTEIN"/>
    <property type="match status" value="1"/>
</dbReference>
<dbReference type="Gene3D" id="3.40.710.10">
    <property type="entry name" value="DD-peptidase/beta-lactamase superfamily"/>
    <property type="match status" value="1"/>
</dbReference>
<accession>A0ABV9MUW6</accession>
<dbReference type="SUPFAM" id="SSF56601">
    <property type="entry name" value="beta-lactamase/transpeptidase-like"/>
    <property type="match status" value="1"/>
</dbReference>
<evidence type="ECO:0000259" key="2">
    <source>
        <dbReference type="Pfam" id="PF00144"/>
    </source>
</evidence>
<feature type="domain" description="Beta-lactamase-related" evidence="2">
    <location>
        <begin position="6"/>
        <end position="317"/>
    </location>
</feature>
<dbReference type="InterPro" id="IPR012338">
    <property type="entry name" value="Beta-lactam/transpept-like"/>
</dbReference>
<proteinExistence type="predicted"/>
<dbReference type="EC" id="3.-.-.-" evidence="3"/>
<organism evidence="3 4">
    <name type="scientific">Enterococcus lemanii</name>
    <dbReference type="NCBI Taxonomy" id="1159752"/>
    <lineage>
        <taxon>Bacteria</taxon>
        <taxon>Bacillati</taxon>
        <taxon>Bacillota</taxon>
        <taxon>Bacilli</taxon>
        <taxon>Lactobacillales</taxon>
        <taxon>Enterococcaceae</taxon>
        <taxon>Enterococcus</taxon>
    </lineage>
</organism>
<dbReference type="InterPro" id="IPR001466">
    <property type="entry name" value="Beta-lactam-related"/>
</dbReference>
<evidence type="ECO:0000313" key="4">
    <source>
        <dbReference type="Proteomes" id="UP001595969"/>
    </source>
</evidence>
<dbReference type="GO" id="GO:0016787">
    <property type="term" value="F:hydrolase activity"/>
    <property type="evidence" value="ECO:0007669"/>
    <property type="project" value="UniProtKB-KW"/>
</dbReference>
<dbReference type="Pfam" id="PF00144">
    <property type="entry name" value="Beta-lactamase"/>
    <property type="match status" value="1"/>
</dbReference>
<reference evidence="4" key="1">
    <citation type="journal article" date="2019" name="Int. J. Syst. Evol. Microbiol.">
        <title>The Global Catalogue of Microorganisms (GCM) 10K type strain sequencing project: providing services to taxonomists for standard genome sequencing and annotation.</title>
        <authorList>
            <consortium name="The Broad Institute Genomics Platform"/>
            <consortium name="The Broad Institute Genome Sequencing Center for Infectious Disease"/>
            <person name="Wu L."/>
            <person name="Ma J."/>
        </authorList>
    </citation>
    <scope>NUCLEOTIDE SEQUENCE [LARGE SCALE GENOMIC DNA]</scope>
    <source>
        <strain evidence="4">CGMCC 1.19032</strain>
    </source>
</reference>
<dbReference type="EMBL" id="JBHSGS010000029">
    <property type="protein sequence ID" value="MFC4719115.1"/>
    <property type="molecule type" value="Genomic_DNA"/>
</dbReference>
<keyword evidence="1 3" id="KW-0378">Hydrolase</keyword>
<dbReference type="RefSeq" id="WP_204654283.1">
    <property type="nucleotide sequence ID" value="NZ_JAFBFD010000024.1"/>
</dbReference>
<evidence type="ECO:0000256" key="1">
    <source>
        <dbReference type="ARBA" id="ARBA00022801"/>
    </source>
</evidence>